<name>A0ABV6AVN7_9DEIO</name>
<dbReference type="EMBL" id="JBHLYR010000020">
    <property type="protein sequence ID" value="MFB9991560.1"/>
    <property type="molecule type" value="Genomic_DNA"/>
</dbReference>
<keyword evidence="2" id="KW-1185">Reference proteome</keyword>
<reference evidence="1 2" key="1">
    <citation type="submission" date="2024-09" db="EMBL/GenBank/DDBJ databases">
        <authorList>
            <person name="Sun Q."/>
            <person name="Mori K."/>
        </authorList>
    </citation>
    <scope>NUCLEOTIDE SEQUENCE [LARGE SCALE GENOMIC DNA]</scope>
    <source>
        <strain evidence="1 2">JCM 13503</strain>
    </source>
</reference>
<gene>
    <name evidence="1" type="ORF">ACFFLM_06215</name>
</gene>
<evidence type="ECO:0000313" key="1">
    <source>
        <dbReference type="EMBL" id="MFB9991560.1"/>
    </source>
</evidence>
<proteinExistence type="predicted"/>
<evidence type="ECO:0000313" key="2">
    <source>
        <dbReference type="Proteomes" id="UP001589733"/>
    </source>
</evidence>
<organism evidence="1 2">
    <name type="scientific">Deinococcus oregonensis</name>
    <dbReference type="NCBI Taxonomy" id="1805970"/>
    <lineage>
        <taxon>Bacteria</taxon>
        <taxon>Thermotogati</taxon>
        <taxon>Deinococcota</taxon>
        <taxon>Deinococci</taxon>
        <taxon>Deinococcales</taxon>
        <taxon>Deinococcaceae</taxon>
        <taxon>Deinococcus</taxon>
    </lineage>
</organism>
<sequence length="125" mass="13387">MLNAKILSALLALGAATRTGDSLTPNLVQPWLDKHLPNLITKAQALRDGATWTEVGALLEAGVTAAQELRGILAGTARAQFVLSIVQALVREFAPPSATWLLPLLNSPFTVMLIEMAFKRLFPLG</sequence>
<accession>A0ABV6AVN7</accession>
<dbReference type="Proteomes" id="UP001589733">
    <property type="component" value="Unassembled WGS sequence"/>
</dbReference>
<protein>
    <submittedName>
        <fullName evidence="1">Uncharacterized protein</fullName>
    </submittedName>
</protein>
<comment type="caution">
    <text evidence="1">The sequence shown here is derived from an EMBL/GenBank/DDBJ whole genome shotgun (WGS) entry which is preliminary data.</text>
</comment>
<dbReference type="RefSeq" id="WP_380006798.1">
    <property type="nucleotide sequence ID" value="NZ_JBHLYR010000020.1"/>
</dbReference>